<gene>
    <name evidence="1" type="ORF">CRENPOLYSF2_390003</name>
</gene>
<organism evidence="1 2">
    <name type="scientific">Crenothrix polyspora</name>
    <dbReference type="NCBI Taxonomy" id="360316"/>
    <lineage>
        <taxon>Bacteria</taxon>
        <taxon>Pseudomonadati</taxon>
        <taxon>Pseudomonadota</taxon>
        <taxon>Gammaproteobacteria</taxon>
        <taxon>Methylococcales</taxon>
        <taxon>Crenotrichaceae</taxon>
        <taxon>Crenothrix</taxon>
    </lineage>
</organism>
<dbReference type="Proteomes" id="UP000195442">
    <property type="component" value="Unassembled WGS sequence"/>
</dbReference>
<proteinExistence type="predicted"/>
<sequence length="41" mass="4876">MNAFAYFFKNKLHIRLKTLHLADIAMTSGVFRLMLIHQTPW</sequence>
<dbReference type="EMBL" id="FUKJ01000323">
    <property type="protein sequence ID" value="SJM94286.1"/>
    <property type="molecule type" value="Genomic_DNA"/>
</dbReference>
<name>A0A1R4HDJ5_9GAMM</name>
<accession>A0A1R4HDJ5</accession>
<evidence type="ECO:0000313" key="2">
    <source>
        <dbReference type="Proteomes" id="UP000195442"/>
    </source>
</evidence>
<keyword evidence="2" id="KW-1185">Reference proteome</keyword>
<protein>
    <submittedName>
        <fullName evidence="1">Uncharacterized protein</fullName>
    </submittedName>
</protein>
<dbReference type="AlphaFoldDB" id="A0A1R4HDJ5"/>
<reference evidence="2" key="1">
    <citation type="submission" date="2017-02" db="EMBL/GenBank/DDBJ databases">
        <authorList>
            <person name="Daims H."/>
        </authorList>
    </citation>
    <scope>NUCLEOTIDE SEQUENCE [LARGE SCALE GENOMIC DNA]</scope>
</reference>
<evidence type="ECO:0000313" key="1">
    <source>
        <dbReference type="EMBL" id="SJM94286.1"/>
    </source>
</evidence>